<comment type="caution">
    <text evidence="2">The sequence shown here is derived from an EMBL/GenBank/DDBJ whole genome shotgun (WGS) entry which is preliminary data.</text>
</comment>
<dbReference type="AlphaFoldDB" id="A0A838Y5Y6"/>
<dbReference type="Pfam" id="PF09694">
    <property type="entry name" value="Gcw_chp"/>
    <property type="match status" value="1"/>
</dbReference>
<gene>
    <name evidence="2" type="ORF">H2072_01380</name>
</gene>
<name>A0A838Y5Y6_9GAMM</name>
<evidence type="ECO:0000313" key="3">
    <source>
        <dbReference type="Proteomes" id="UP000551848"/>
    </source>
</evidence>
<accession>A0A838Y5Y6</accession>
<protein>
    <recommendedName>
        <fullName evidence="4">Outer membrane protein beta-barrel domain-containing protein</fullName>
    </recommendedName>
</protein>
<keyword evidence="1" id="KW-0732">Signal</keyword>
<dbReference type="Proteomes" id="UP000551848">
    <property type="component" value="Unassembled WGS sequence"/>
</dbReference>
<evidence type="ECO:0000256" key="1">
    <source>
        <dbReference type="SAM" id="SignalP"/>
    </source>
</evidence>
<dbReference type="NCBIfam" id="TIGR02001">
    <property type="entry name" value="gcw_chp"/>
    <property type="match status" value="1"/>
</dbReference>
<dbReference type="EMBL" id="JACETL010000008">
    <property type="protein sequence ID" value="MBA4692379.1"/>
    <property type="molecule type" value="Genomic_DNA"/>
</dbReference>
<proteinExistence type="predicted"/>
<evidence type="ECO:0000313" key="2">
    <source>
        <dbReference type="EMBL" id="MBA4692379.1"/>
    </source>
</evidence>
<feature type="signal peptide" evidence="1">
    <location>
        <begin position="1"/>
        <end position="17"/>
    </location>
</feature>
<sequence length="199" mass="21232">MKRLLLLVGMLAMPSFAAVSANVAFTTDYVWRGMTQSDGPAIQGGFDYEADGGFYAGIWGSNVNFNYDPGAGSELDYYAGYGFSMGDVGVDIGYIAFDYPENAAGLDFEEIYLGLSFGDLGLFFASGQDGAPDYTEFSYGIGPVSLSYGTYDDVSDNITLSYGFACGSYECGLTMYDMTDEGYGTGDEDGIFFSIAASL</sequence>
<evidence type="ECO:0008006" key="4">
    <source>
        <dbReference type="Google" id="ProtNLM"/>
    </source>
</evidence>
<dbReference type="InterPro" id="IPR010239">
    <property type="entry name" value="CHP02001"/>
</dbReference>
<organism evidence="2 3">
    <name type="scientific">SAR86 cluster bacterium</name>
    <dbReference type="NCBI Taxonomy" id="2030880"/>
    <lineage>
        <taxon>Bacteria</taxon>
        <taxon>Pseudomonadati</taxon>
        <taxon>Pseudomonadota</taxon>
        <taxon>Gammaproteobacteria</taxon>
        <taxon>SAR86 cluster</taxon>
    </lineage>
</organism>
<feature type="chain" id="PRO_5032685098" description="Outer membrane protein beta-barrel domain-containing protein" evidence="1">
    <location>
        <begin position="18"/>
        <end position="199"/>
    </location>
</feature>
<reference evidence="2 3" key="1">
    <citation type="submission" date="2020-06" db="EMBL/GenBank/DDBJ databases">
        <title>Dysbiosis in marine aquaculture revealed through microbiome analysis: reverse ecology for environmental sustainability.</title>
        <authorList>
            <person name="Haro-Moreno J.M."/>
            <person name="Coutinho F.H."/>
            <person name="Zaragoza-Solas A."/>
            <person name="Picazo A."/>
            <person name="Almagro-Moreno S."/>
            <person name="Lopez-Perez M."/>
        </authorList>
    </citation>
    <scope>NUCLEOTIDE SEQUENCE [LARGE SCALE GENOMIC DNA]</scope>
    <source>
        <strain evidence="2">MCMED-G41</strain>
    </source>
</reference>